<evidence type="ECO:0000256" key="1">
    <source>
        <dbReference type="ARBA" id="ARBA00004651"/>
    </source>
</evidence>
<dbReference type="EMBL" id="SNUX01000002">
    <property type="protein sequence ID" value="TES49688.1"/>
    <property type="molecule type" value="Genomic_DNA"/>
</dbReference>
<evidence type="ECO:0000256" key="3">
    <source>
        <dbReference type="ARBA" id="ARBA00022448"/>
    </source>
</evidence>
<evidence type="ECO:0000256" key="7">
    <source>
        <dbReference type="ARBA" id="ARBA00022989"/>
    </source>
</evidence>
<dbReference type="RefSeq" id="WP_134259064.1">
    <property type="nucleotide sequence ID" value="NZ_LDIM01000006.1"/>
</dbReference>
<dbReference type="PROSITE" id="PS50928">
    <property type="entry name" value="ABC_TM1"/>
    <property type="match status" value="1"/>
</dbReference>
<feature type="transmembrane region" description="Helical" evidence="9">
    <location>
        <begin position="212"/>
        <end position="230"/>
    </location>
</feature>
<comment type="similarity">
    <text evidence="2">Belongs to the binding-protein-dependent transport system permease family. HisMQ subfamily.</text>
</comment>
<sequence>MEAMKRIWNNRRAKDTTIQVIFIVIVLAAIAFIVNNVIVGMNRLGMSLDFSFLSRTASFDISGDKLISYSATDSYARAILVGILNTLRVAFIGIILATILGTIIGIARLSKNWLARTIAKVYVEIFRNTPLLVQMIIWYSAVFLTLPLIESEVNIGQAFFFSNRGVAIPWVDDATTATWIWGAVLLIGFIVGILIYRFKLKQQMALGQNKRPYLWFISAILIAGIASFLITMQGPFQLSIPAINENGRSYVGGFILSPSFGAILIALVMYTAAFIAEIVRAGILGVNKGQREAAYSLGLKESTALRLVIFPQAYRIIIPPMTNQYLNLTKNSSLGVAVGYPEIVTIGNITLSQSGRAVQMIIVMIACYLLFSILTSIFMNLFNKFTQLKER</sequence>
<proteinExistence type="inferred from homology"/>
<dbReference type="InterPro" id="IPR043429">
    <property type="entry name" value="ArtM/GltK/GlnP/TcyL/YhdX-like"/>
</dbReference>
<keyword evidence="3 9" id="KW-0813">Transport</keyword>
<dbReference type="PANTHER" id="PTHR30614">
    <property type="entry name" value="MEMBRANE COMPONENT OF AMINO ACID ABC TRANSPORTER"/>
    <property type="match status" value="1"/>
</dbReference>
<dbReference type="GO" id="GO:0022857">
    <property type="term" value="F:transmembrane transporter activity"/>
    <property type="evidence" value="ECO:0007669"/>
    <property type="project" value="InterPro"/>
</dbReference>
<dbReference type="GO" id="GO:0043190">
    <property type="term" value="C:ATP-binding cassette (ABC) transporter complex"/>
    <property type="evidence" value="ECO:0007669"/>
    <property type="project" value="InterPro"/>
</dbReference>
<evidence type="ECO:0000313" key="11">
    <source>
        <dbReference type="EMBL" id="TES49688.1"/>
    </source>
</evidence>
<evidence type="ECO:0000256" key="8">
    <source>
        <dbReference type="ARBA" id="ARBA00023136"/>
    </source>
</evidence>
<feature type="transmembrane region" description="Helical" evidence="9">
    <location>
        <begin position="131"/>
        <end position="149"/>
    </location>
</feature>
<dbReference type="Pfam" id="PF00528">
    <property type="entry name" value="BPD_transp_1"/>
    <property type="match status" value="1"/>
</dbReference>
<keyword evidence="4" id="KW-1003">Cell membrane</keyword>
<dbReference type="Proteomes" id="UP000298210">
    <property type="component" value="Unassembled WGS sequence"/>
</dbReference>
<dbReference type="InterPro" id="IPR000515">
    <property type="entry name" value="MetI-like"/>
</dbReference>
<feature type="transmembrane region" description="Helical" evidence="9">
    <location>
        <begin position="89"/>
        <end position="110"/>
    </location>
</feature>
<dbReference type="NCBIfam" id="TIGR01726">
    <property type="entry name" value="HEQRo_perm_3TM"/>
    <property type="match status" value="1"/>
</dbReference>
<evidence type="ECO:0000313" key="12">
    <source>
        <dbReference type="Proteomes" id="UP000298210"/>
    </source>
</evidence>
<dbReference type="CDD" id="cd06261">
    <property type="entry name" value="TM_PBP2"/>
    <property type="match status" value="1"/>
</dbReference>
<feature type="transmembrane region" description="Helical" evidence="9">
    <location>
        <begin position="361"/>
        <end position="382"/>
    </location>
</feature>
<evidence type="ECO:0000256" key="2">
    <source>
        <dbReference type="ARBA" id="ARBA00010072"/>
    </source>
</evidence>
<dbReference type="PANTHER" id="PTHR30614:SF37">
    <property type="entry name" value="AMINO-ACID ABC TRANSPORTER PERMEASE PROTEIN YHDX-RELATED"/>
    <property type="match status" value="1"/>
</dbReference>
<dbReference type="InterPro" id="IPR035906">
    <property type="entry name" value="MetI-like_sf"/>
</dbReference>
<name>A0A4Y7WMA8_9BACI</name>
<dbReference type="Gene3D" id="1.10.3720.10">
    <property type="entry name" value="MetI-like"/>
    <property type="match status" value="2"/>
</dbReference>
<dbReference type="SUPFAM" id="SSF161098">
    <property type="entry name" value="MetI-like"/>
    <property type="match status" value="2"/>
</dbReference>
<keyword evidence="8 9" id="KW-0472">Membrane</keyword>
<accession>A0A4Y7WMA8</accession>
<dbReference type="InterPro" id="IPR010065">
    <property type="entry name" value="AA_ABC_transptr_permease_3TM"/>
</dbReference>
<gene>
    <name evidence="11" type="ORF">E2L03_09520</name>
</gene>
<organism evidence="11 12">
    <name type="scientific">Shouchella lehensis</name>
    <dbReference type="NCBI Taxonomy" id="300825"/>
    <lineage>
        <taxon>Bacteria</taxon>
        <taxon>Bacillati</taxon>
        <taxon>Bacillota</taxon>
        <taxon>Bacilli</taxon>
        <taxon>Bacillales</taxon>
        <taxon>Bacillaceae</taxon>
        <taxon>Shouchella</taxon>
    </lineage>
</organism>
<evidence type="ECO:0000259" key="10">
    <source>
        <dbReference type="PROSITE" id="PS50928"/>
    </source>
</evidence>
<feature type="transmembrane region" description="Helical" evidence="9">
    <location>
        <begin position="179"/>
        <end position="200"/>
    </location>
</feature>
<keyword evidence="5 9" id="KW-0812">Transmembrane</keyword>
<dbReference type="GO" id="GO:0006865">
    <property type="term" value="P:amino acid transport"/>
    <property type="evidence" value="ECO:0007669"/>
    <property type="project" value="UniProtKB-KW"/>
</dbReference>
<evidence type="ECO:0000256" key="9">
    <source>
        <dbReference type="RuleBase" id="RU363032"/>
    </source>
</evidence>
<comment type="caution">
    <text evidence="11">The sequence shown here is derived from an EMBL/GenBank/DDBJ whole genome shotgun (WGS) entry which is preliminary data.</text>
</comment>
<evidence type="ECO:0000256" key="5">
    <source>
        <dbReference type="ARBA" id="ARBA00022692"/>
    </source>
</evidence>
<evidence type="ECO:0000256" key="6">
    <source>
        <dbReference type="ARBA" id="ARBA00022970"/>
    </source>
</evidence>
<feature type="domain" description="ABC transmembrane type-1" evidence="10">
    <location>
        <begin position="83"/>
        <end position="379"/>
    </location>
</feature>
<feature type="transmembrane region" description="Helical" evidence="9">
    <location>
        <begin position="250"/>
        <end position="275"/>
    </location>
</feature>
<feature type="transmembrane region" description="Helical" evidence="9">
    <location>
        <begin position="20"/>
        <end position="41"/>
    </location>
</feature>
<protein>
    <submittedName>
        <fullName evidence="11">ABC transporter permease subunit</fullName>
    </submittedName>
</protein>
<evidence type="ECO:0000256" key="4">
    <source>
        <dbReference type="ARBA" id="ARBA00022475"/>
    </source>
</evidence>
<comment type="subcellular location">
    <subcellularLocation>
        <location evidence="1 9">Cell membrane</location>
        <topology evidence="1 9">Multi-pass membrane protein</topology>
    </subcellularLocation>
</comment>
<reference evidence="11 12" key="1">
    <citation type="submission" date="2019-03" db="EMBL/GenBank/DDBJ databases">
        <authorList>
            <person name="Liu G."/>
        </authorList>
    </citation>
    <scope>NUCLEOTIDE SEQUENCE [LARGE SCALE GENOMIC DNA]</scope>
    <source>
        <strain evidence="11 12">DSM 19099</strain>
    </source>
</reference>
<keyword evidence="7 9" id="KW-1133">Transmembrane helix</keyword>
<keyword evidence="6" id="KW-0029">Amino-acid transport</keyword>
<dbReference type="AlphaFoldDB" id="A0A4Y7WMA8"/>